<dbReference type="InterPro" id="IPR036714">
    <property type="entry name" value="SDH_sf"/>
</dbReference>
<dbReference type="EMBL" id="JBHSDH010000013">
    <property type="protein sequence ID" value="MFC4292006.1"/>
    <property type="molecule type" value="Genomic_DNA"/>
</dbReference>
<organism evidence="4 5">
    <name type="scientific">Sphingorhabdus arenilitoris</name>
    <dbReference type="NCBI Taxonomy" id="1490041"/>
    <lineage>
        <taxon>Bacteria</taxon>
        <taxon>Pseudomonadati</taxon>
        <taxon>Pseudomonadota</taxon>
        <taxon>Alphaproteobacteria</taxon>
        <taxon>Sphingomonadales</taxon>
        <taxon>Sphingomonadaceae</taxon>
        <taxon>Sphingorhabdus</taxon>
    </lineage>
</organism>
<comment type="similarity">
    <text evidence="1">Belongs to the SdhE FAD assembly factor family.</text>
</comment>
<keyword evidence="5" id="KW-1185">Reference proteome</keyword>
<dbReference type="Pfam" id="PF03937">
    <property type="entry name" value="Sdh5"/>
    <property type="match status" value="1"/>
</dbReference>
<evidence type="ECO:0000256" key="1">
    <source>
        <dbReference type="ARBA" id="ARBA00008571"/>
    </source>
</evidence>
<dbReference type="Proteomes" id="UP001595887">
    <property type="component" value="Unassembled WGS sequence"/>
</dbReference>
<dbReference type="InterPro" id="IPR005631">
    <property type="entry name" value="SDH"/>
</dbReference>
<accession>A0ABV8RIG7</accession>
<evidence type="ECO:0000313" key="5">
    <source>
        <dbReference type="Proteomes" id="UP001595887"/>
    </source>
</evidence>
<dbReference type="Gene3D" id="1.10.150.250">
    <property type="entry name" value="Flavinator of succinate dehydrogenase"/>
    <property type="match status" value="1"/>
</dbReference>
<name>A0ABV8RIG7_9SPHN</name>
<dbReference type="SUPFAM" id="SSF109910">
    <property type="entry name" value="YgfY-like"/>
    <property type="match status" value="1"/>
</dbReference>
<evidence type="ECO:0000256" key="2">
    <source>
        <dbReference type="ARBA" id="ARBA00019418"/>
    </source>
</evidence>
<keyword evidence="3" id="KW-0143">Chaperone</keyword>
<gene>
    <name evidence="4" type="ORF">ACFOWX_06215</name>
</gene>
<comment type="caution">
    <text evidence="4">The sequence shown here is derived from an EMBL/GenBank/DDBJ whole genome shotgun (WGS) entry which is preliminary data.</text>
</comment>
<proteinExistence type="inferred from homology"/>
<reference evidence="5" key="1">
    <citation type="journal article" date="2019" name="Int. J. Syst. Evol. Microbiol.">
        <title>The Global Catalogue of Microorganisms (GCM) 10K type strain sequencing project: providing services to taxonomists for standard genome sequencing and annotation.</title>
        <authorList>
            <consortium name="The Broad Institute Genomics Platform"/>
            <consortium name="The Broad Institute Genome Sequencing Center for Infectious Disease"/>
            <person name="Wu L."/>
            <person name="Ma J."/>
        </authorList>
    </citation>
    <scope>NUCLEOTIDE SEQUENCE [LARGE SCALE GENOMIC DNA]</scope>
    <source>
        <strain evidence="5">CECT 8531</strain>
    </source>
</reference>
<sequence>MDADATIRKLRFRASHRGTREADAMVGGFFESYHQNWTAEEFAWFEELLEQQDVDIMAWAMGTAAPPPEFQGPMMDTLKRLDFITLPPGLSKQY</sequence>
<evidence type="ECO:0000313" key="4">
    <source>
        <dbReference type="EMBL" id="MFC4292006.1"/>
    </source>
</evidence>
<dbReference type="RefSeq" id="WP_381424940.1">
    <property type="nucleotide sequence ID" value="NZ_JBHSDH010000013.1"/>
</dbReference>
<evidence type="ECO:0000256" key="3">
    <source>
        <dbReference type="ARBA" id="ARBA00023186"/>
    </source>
</evidence>
<protein>
    <recommendedName>
        <fullName evidence="2">FAD assembly factor SdhE</fullName>
    </recommendedName>
</protein>